<protein>
    <submittedName>
        <fullName evidence="2">Uncharacterized protein</fullName>
    </submittedName>
</protein>
<dbReference type="Proteomes" id="UP001152795">
    <property type="component" value="Unassembled WGS sequence"/>
</dbReference>
<dbReference type="AlphaFoldDB" id="A0A6S7GVB0"/>
<feature type="region of interest" description="Disordered" evidence="1">
    <location>
        <begin position="106"/>
        <end position="182"/>
    </location>
</feature>
<feature type="compositionally biased region" description="Polar residues" evidence="1">
    <location>
        <begin position="144"/>
        <end position="163"/>
    </location>
</feature>
<reference evidence="2" key="1">
    <citation type="submission" date="2020-04" db="EMBL/GenBank/DDBJ databases">
        <authorList>
            <person name="Alioto T."/>
            <person name="Alioto T."/>
            <person name="Gomez Garrido J."/>
        </authorList>
    </citation>
    <scope>NUCLEOTIDE SEQUENCE</scope>
    <source>
        <strain evidence="2">A484AB</strain>
    </source>
</reference>
<name>A0A6S7GVB0_PARCT</name>
<evidence type="ECO:0000313" key="3">
    <source>
        <dbReference type="Proteomes" id="UP001152795"/>
    </source>
</evidence>
<organism evidence="2 3">
    <name type="scientific">Paramuricea clavata</name>
    <name type="common">Red gorgonian</name>
    <name type="synonym">Violescent sea-whip</name>
    <dbReference type="NCBI Taxonomy" id="317549"/>
    <lineage>
        <taxon>Eukaryota</taxon>
        <taxon>Metazoa</taxon>
        <taxon>Cnidaria</taxon>
        <taxon>Anthozoa</taxon>
        <taxon>Octocorallia</taxon>
        <taxon>Malacalcyonacea</taxon>
        <taxon>Plexauridae</taxon>
        <taxon>Paramuricea</taxon>
    </lineage>
</organism>
<feature type="compositionally biased region" description="Low complexity" evidence="1">
    <location>
        <begin position="119"/>
        <end position="138"/>
    </location>
</feature>
<comment type="caution">
    <text evidence="2">The sequence shown here is derived from an EMBL/GenBank/DDBJ whole genome shotgun (WGS) entry which is preliminary data.</text>
</comment>
<dbReference type="OrthoDB" id="5984692at2759"/>
<sequence>MSEMQDSTGNAMGFPQLKTCGGFEMMRCTSNCRDLTVINCSWNAKDLHSSLGDGQGKVYLRPIQRSLATSPMVQQSRCEIKEVCQMCNKEVLVRNLREHLWACTEGLDSDESSDPPSVPQSSSVLSSVPQASSSSTAPPSVPEQFSSSTAPPSVPEQSSSSTAPPSVPEQSSSSPVFLKNPPHPLLQRALHIAPPRLHLFHPTTETRRVATVDLTQRV</sequence>
<evidence type="ECO:0000313" key="2">
    <source>
        <dbReference type="EMBL" id="CAB3988460.1"/>
    </source>
</evidence>
<proteinExistence type="predicted"/>
<gene>
    <name evidence="2" type="ORF">PACLA_8A051161</name>
</gene>
<accession>A0A6S7GVB0</accession>
<keyword evidence="3" id="KW-1185">Reference proteome</keyword>
<dbReference type="EMBL" id="CACRXK020001328">
    <property type="protein sequence ID" value="CAB3988460.1"/>
    <property type="molecule type" value="Genomic_DNA"/>
</dbReference>
<evidence type="ECO:0000256" key="1">
    <source>
        <dbReference type="SAM" id="MobiDB-lite"/>
    </source>
</evidence>